<name>A0A1H2PVJ1_9BURK</name>
<keyword evidence="3" id="KW-1185">Reference proteome</keyword>
<evidence type="ECO:0000313" key="2">
    <source>
        <dbReference type="EMBL" id="SDV50938.1"/>
    </source>
</evidence>
<proteinExistence type="predicted"/>
<dbReference type="EMBL" id="FNLO01000014">
    <property type="protein sequence ID" value="SDV50938.1"/>
    <property type="molecule type" value="Genomic_DNA"/>
</dbReference>
<dbReference type="RefSeq" id="WP_091912276.1">
    <property type="nucleotide sequence ID" value="NZ_FNLO01000014.1"/>
</dbReference>
<dbReference type="SUPFAM" id="SSF53335">
    <property type="entry name" value="S-adenosyl-L-methionine-dependent methyltransferases"/>
    <property type="match status" value="1"/>
</dbReference>
<evidence type="ECO:0000256" key="1">
    <source>
        <dbReference type="ARBA" id="ARBA00023115"/>
    </source>
</evidence>
<dbReference type="STRING" id="1770053.SAMN05216551_11442"/>
<protein>
    <submittedName>
        <fullName evidence="2">Spermidine synthase</fullName>
    </submittedName>
</protein>
<dbReference type="PANTHER" id="PTHR43317:SF1">
    <property type="entry name" value="THERMOSPERMINE SYNTHASE ACAULIS5"/>
    <property type="match status" value="1"/>
</dbReference>
<dbReference type="Gene3D" id="3.40.50.150">
    <property type="entry name" value="Vaccinia Virus protein VP39"/>
    <property type="match status" value="1"/>
</dbReference>
<dbReference type="InterPro" id="IPR029063">
    <property type="entry name" value="SAM-dependent_MTases_sf"/>
</dbReference>
<sequence length="299" mass="33063">MTRLIKRASAEQRAFRRRRGADAVPADAVAFPDELASADRSMRARPPRFAPVTFSELGGVRFLHFGSEWVQGAMRISRPDRIELEYAQQMMAWLLFLDPPAADARVVQLGLGAAALTKFCYRAFPDSRVEAIELNPSVVVAARSMFALPPDDARLTVTEADAWDIVTAPERRGTIAALQVDVYDATARGPVLDSVAFYRACRQTLREPGMLTVNLFGDHDSYARNLRNLSQAFEGRVVVLPEVHDGNRIALAFAGPALAFPAALLRARAAFIRETWGLPAQRWLRALAAVHPYGDTFEI</sequence>
<dbReference type="AlphaFoldDB" id="A0A1H2PVJ1"/>
<dbReference type="Proteomes" id="UP000243719">
    <property type="component" value="Unassembled WGS sequence"/>
</dbReference>
<dbReference type="GO" id="GO:0006596">
    <property type="term" value="P:polyamine biosynthetic process"/>
    <property type="evidence" value="ECO:0007669"/>
    <property type="project" value="UniProtKB-KW"/>
</dbReference>
<accession>A0A1H2PVJ1</accession>
<organism evidence="2 3">
    <name type="scientific">Chitinasiproducens palmae</name>
    <dbReference type="NCBI Taxonomy" id="1770053"/>
    <lineage>
        <taxon>Bacteria</taxon>
        <taxon>Pseudomonadati</taxon>
        <taxon>Pseudomonadota</taxon>
        <taxon>Betaproteobacteria</taxon>
        <taxon>Burkholderiales</taxon>
        <taxon>Burkholderiaceae</taxon>
        <taxon>Chitinasiproducens</taxon>
    </lineage>
</organism>
<reference evidence="3" key="1">
    <citation type="submission" date="2016-09" db="EMBL/GenBank/DDBJ databases">
        <authorList>
            <person name="Varghese N."/>
            <person name="Submissions S."/>
        </authorList>
    </citation>
    <scope>NUCLEOTIDE SEQUENCE [LARGE SCALE GENOMIC DNA]</scope>
    <source>
        <strain evidence="3">JS23</strain>
    </source>
</reference>
<keyword evidence="1" id="KW-0620">Polyamine biosynthesis</keyword>
<dbReference type="PANTHER" id="PTHR43317">
    <property type="entry name" value="THERMOSPERMINE SYNTHASE ACAULIS5"/>
    <property type="match status" value="1"/>
</dbReference>
<gene>
    <name evidence="2" type="ORF">SAMN05216551_11442</name>
</gene>
<evidence type="ECO:0000313" key="3">
    <source>
        <dbReference type="Proteomes" id="UP000243719"/>
    </source>
</evidence>
<dbReference type="OrthoDB" id="117774at2"/>